<dbReference type="AlphaFoldDB" id="A0A9P4SH36"/>
<dbReference type="PROSITE" id="PS50280">
    <property type="entry name" value="SET"/>
    <property type="match status" value="1"/>
</dbReference>
<dbReference type="Proteomes" id="UP000799429">
    <property type="component" value="Unassembled WGS sequence"/>
</dbReference>
<organism evidence="4 5">
    <name type="scientific">Patellaria atrata CBS 101060</name>
    <dbReference type="NCBI Taxonomy" id="1346257"/>
    <lineage>
        <taxon>Eukaryota</taxon>
        <taxon>Fungi</taxon>
        <taxon>Dikarya</taxon>
        <taxon>Ascomycota</taxon>
        <taxon>Pezizomycotina</taxon>
        <taxon>Dothideomycetes</taxon>
        <taxon>Dothideomycetes incertae sedis</taxon>
        <taxon>Patellariales</taxon>
        <taxon>Patellariaceae</taxon>
        <taxon>Patellaria</taxon>
    </lineage>
</organism>
<dbReference type="InterPro" id="IPR019734">
    <property type="entry name" value="TPR_rpt"/>
</dbReference>
<dbReference type="InterPro" id="IPR053209">
    <property type="entry name" value="Gramillin-biosynth_MTr"/>
</dbReference>
<feature type="compositionally biased region" description="Basic and acidic residues" evidence="2">
    <location>
        <begin position="15"/>
        <end position="26"/>
    </location>
</feature>
<evidence type="ECO:0000313" key="4">
    <source>
        <dbReference type="EMBL" id="KAF2842387.1"/>
    </source>
</evidence>
<evidence type="ECO:0000256" key="2">
    <source>
        <dbReference type="SAM" id="MobiDB-lite"/>
    </source>
</evidence>
<keyword evidence="1" id="KW-0802">TPR repeat</keyword>
<dbReference type="PANTHER" id="PTHR47643">
    <property type="entry name" value="TPR DOMAIN PROTEIN (AFU_ORTHOLOGUE AFUA_5G12710)"/>
    <property type="match status" value="1"/>
</dbReference>
<feature type="region of interest" description="Disordered" evidence="2">
    <location>
        <begin position="1"/>
        <end position="46"/>
    </location>
</feature>
<name>A0A9P4SH36_9PEZI</name>
<dbReference type="EMBL" id="MU006090">
    <property type="protein sequence ID" value="KAF2842387.1"/>
    <property type="molecule type" value="Genomic_DNA"/>
</dbReference>
<gene>
    <name evidence="4" type="ORF">M501DRAFT_1043300</name>
</gene>
<dbReference type="InterPro" id="IPR046341">
    <property type="entry name" value="SET_dom_sf"/>
</dbReference>
<dbReference type="SUPFAM" id="SSF48452">
    <property type="entry name" value="TPR-like"/>
    <property type="match status" value="1"/>
</dbReference>
<dbReference type="Gene3D" id="1.25.40.10">
    <property type="entry name" value="Tetratricopeptide repeat domain"/>
    <property type="match status" value="1"/>
</dbReference>
<sequence length="765" mass="84823">MSKDAELDGEEERPYEDTADRQKEVSRVAPAVEGQKPPNKPSREEILSSHATNCKALAESPEAYVIRQYFLPKAYPPSTVPLKELEPVKQLIHVGDLTLETHHRGKVVFGKVISSPYRSTGVIVVIEDEEGDVEKLSIYNRDDTTLDCFIAENDFIAIKEPFYKYNGDEDYAIRVDHPSDLLILEEGSSFIPEKLRKPDQNLSRTASDDKQAGDKAYLAKQYFRALECYSQAISRASSEDKAFRSDVYRKRAGVNLLLQRFDATESDALASVFGDGTADAKAHHLAGRAAYELEEYERGKKHFEAASKLNPKNSSFKKDLQRSNSRLAEAEGGSYDFKAMSSTLTNRNVHLDNATYSADVKVGITEYYGRGTFAARDIKAGELVLCEKAFYLPNTYSANDESERVLFNVNNGRVFPASSAALLRGLIRKLYNNPSLNADFLALDAGNYPRSGKEGILIDGVPVIDIFLIESIRVTNCFNAPLHSLTVIHNLFSKSTAGLTTALWPRSAFLNHSCTPNTARAFLGSHQLVRATRDIPAGEELTHQYVSPGPDWSQRQKVYADSWGFECGCTLCLAEKSDGPTLRGKRDQLFQTIKSVVMRKGGGLSASNAPSNPLHATGTGADTAGSLSSFIPTSTIRSVERLTTQLALLYPSPKFDALPRLCLVHPSIWLCDAWRAHRHPAKTLKYALEVLRNFGHTDVERGRGLDLRKSKGMINIETVRALRFAGEALRALGREAEAVRAEGEARRGWGVCVGWEGGWKEWRRG</sequence>
<accession>A0A9P4SH36</accession>
<dbReference type="PROSITE" id="PS50005">
    <property type="entry name" value="TPR"/>
    <property type="match status" value="1"/>
</dbReference>
<feature type="repeat" description="TPR" evidence="1">
    <location>
        <begin position="280"/>
        <end position="313"/>
    </location>
</feature>
<dbReference type="Pfam" id="PF00856">
    <property type="entry name" value="SET"/>
    <property type="match status" value="1"/>
</dbReference>
<protein>
    <recommendedName>
        <fullName evidence="3">SET domain-containing protein</fullName>
    </recommendedName>
</protein>
<evidence type="ECO:0000313" key="5">
    <source>
        <dbReference type="Proteomes" id="UP000799429"/>
    </source>
</evidence>
<proteinExistence type="predicted"/>
<dbReference type="SUPFAM" id="SSF82199">
    <property type="entry name" value="SET domain"/>
    <property type="match status" value="1"/>
</dbReference>
<evidence type="ECO:0000256" key="1">
    <source>
        <dbReference type="PROSITE-ProRule" id="PRU00339"/>
    </source>
</evidence>
<dbReference type="OrthoDB" id="438641at2759"/>
<evidence type="ECO:0000259" key="3">
    <source>
        <dbReference type="PROSITE" id="PS50280"/>
    </source>
</evidence>
<dbReference type="SMART" id="SM00317">
    <property type="entry name" value="SET"/>
    <property type="match status" value="1"/>
</dbReference>
<reference evidence="4" key="1">
    <citation type="journal article" date="2020" name="Stud. Mycol.">
        <title>101 Dothideomycetes genomes: a test case for predicting lifestyles and emergence of pathogens.</title>
        <authorList>
            <person name="Haridas S."/>
            <person name="Albert R."/>
            <person name="Binder M."/>
            <person name="Bloem J."/>
            <person name="Labutti K."/>
            <person name="Salamov A."/>
            <person name="Andreopoulos B."/>
            <person name="Baker S."/>
            <person name="Barry K."/>
            <person name="Bills G."/>
            <person name="Bluhm B."/>
            <person name="Cannon C."/>
            <person name="Castanera R."/>
            <person name="Culley D."/>
            <person name="Daum C."/>
            <person name="Ezra D."/>
            <person name="Gonzalez J."/>
            <person name="Henrissat B."/>
            <person name="Kuo A."/>
            <person name="Liang C."/>
            <person name="Lipzen A."/>
            <person name="Lutzoni F."/>
            <person name="Magnuson J."/>
            <person name="Mondo S."/>
            <person name="Nolan M."/>
            <person name="Ohm R."/>
            <person name="Pangilinan J."/>
            <person name="Park H.-J."/>
            <person name="Ramirez L."/>
            <person name="Alfaro M."/>
            <person name="Sun H."/>
            <person name="Tritt A."/>
            <person name="Yoshinaga Y."/>
            <person name="Zwiers L.-H."/>
            <person name="Turgeon B."/>
            <person name="Goodwin S."/>
            <person name="Spatafora J."/>
            <person name="Crous P."/>
            <person name="Grigoriev I."/>
        </authorList>
    </citation>
    <scope>NUCLEOTIDE SEQUENCE</scope>
    <source>
        <strain evidence="4">CBS 101060</strain>
    </source>
</reference>
<keyword evidence="5" id="KW-1185">Reference proteome</keyword>
<dbReference type="InterPro" id="IPR011990">
    <property type="entry name" value="TPR-like_helical_dom_sf"/>
</dbReference>
<comment type="caution">
    <text evidence="4">The sequence shown here is derived from an EMBL/GenBank/DDBJ whole genome shotgun (WGS) entry which is preliminary data.</text>
</comment>
<dbReference type="PANTHER" id="PTHR47643:SF2">
    <property type="entry name" value="TPR DOMAIN PROTEIN (AFU_ORTHOLOGUE AFUA_5G12710)"/>
    <property type="match status" value="1"/>
</dbReference>
<feature type="domain" description="SET" evidence="3">
    <location>
        <begin position="358"/>
        <end position="546"/>
    </location>
</feature>
<dbReference type="Gene3D" id="2.170.270.10">
    <property type="entry name" value="SET domain"/>
    <property type="match status" value="1"/>
</dbReference>
<dbReference type="InterPro" id="IPR001214">
    <property type="entry name" value="SET_dom"/>
</dbReference>
<dbReference type="SMART" id="SM00028">
    <property type="entry name" value="TPR"/>
    <property type="match status" value="2"/>
</dbReference>